<sequence length="127" mass="14863">METTLSKTEISQQVKEKLDQRHLTLRRCCDLFNKRFGEEIAAKRIKPITKDFVQRVKSNRFEVITPRVAKLCELLEINLLEASSQKNQFIQEMMLIEKVVKQRPELELQVKKLLVNIADIALQGIQQ</sequence>
<proteinExistence type="predicted"/>
<dbReference type="EMBL" id="PTIZ01000004">
    <property type="protein sequence ID" value="PPK75918.1"/>
    <property type="molecule type" value="Genomic_DNA"/>
</dbReference>
<dbReference type="Proteomes" id="UP000240010">
    <property type="component" value="Unassembled WGS sequence"/>
</dbReference>
<dbReference type="AlphaFoldDB" id="A0A2S6HEL4"/>
<comment type="caution">
    <text evidence="1">The sequence shown here is derived from an EMBL/GenBank/DDBJ whole genome shotgun (WGS) entry which is preliminary data.</text>
</comment>
<name>A0A2S6HEL4_9GAMM</name>
<evidence type="ECO:0000313" key="1">
    <source>
        <dbReference type="EMBL" id="PPK75918.1"/>
    </source>
</evidence>
<organism evidence="1 2">
    <name type="scientific">Methylobacter tundripaludum</name>
    <dbReference type="NCBI Taxonomy" id="173365"/>
    <lineage>
        <taxon>Bacteria</taxon>
        <taxon>Pseudomonadati</taxon>
        <taxon>Pseudomonadota</taxon>
        <taxon>Gammaproteobacteria</taxon>
        <taxon>Methylococcales</taxon>
        <taxon>Methylococcaceae</taxon>
        <taxon>Methylobacter</taxon>
    </lineage>
</organism>
<evidence type="ECO:0000313" key="2">
    <source>
        <dbReference type="Proteomes" id="UP000240010"/>
    </source>
</evidence>
<protein>
    <submittedName>
        <fullName evidence="1">Uncharacterized protein</fullName>
    </submittedName>
</protein>
<gene>
    <name evidence="1" type="ORF">B0F87_1045</name>
</gene>
<accession>A0A2S6HEL4</accession>
<dbReference type="RefSeq" id="WP_104428446.1">
    <property type="nucleotide sequence ID" value="NZ_PTIZ01000004.1"/>
</dbReference>
<reference evidence="1 2" key="1">
    <citation type="submission" date="2018-02" db="EMBL/GenBank/DDBJ databases">
        <title>Subsurface microbial communities from deep shales in Ohio and West Virginia, USA.</title>
        <authorList>
            <person name="Wrighton K."/>
        </authorList>
    </citation>
    <scope>NUCLEOTIDE SEQUENCE [LARGE SCALE GENOMIC DNA]</scope>
    <source>
        <strain evidence="1 2">OWC-DMM</strain>
    </source>
</reference>